<evidence type="ECO:0000313" key="8">
    <source>
        <dbReference type="EMBL" id="GIG16399.1"/>
    </source>
</evidence>
<dbReference type="InterPro" id="IPR013325">
    <property type="entry name" value="RNA_pol_sigma_r2"/>
</dbReference>
<protein>
    <submittedName>
        <fullName evidence="8">RNA polymerase sigma factor</fullName>
    </submittedName>
</protein>
<dbReference type="RefSeq" id="WP_166385541.1">
    <property type="nucleotide sequence ID" value="NZ_BAAATT010000003.1"/>
</dbReference>
<dbReference type="InterPro" id="IPR039425">
    <property type="entry name" value="RNA_pol_sigma-70-like"/>
</dbReference>
<name>A0A8J3PH62_9ACTN</name>
<keyword evidence="3" id="KW-0731">Sigma factor</keyword>
<dbReference type="SUPFAM" id="SSF88659">
    <property type="entry name" value="Sigma3 and sigma4 domains of RNA polymerase sigma factors"/>
    <property type="match status" value="1"/>
</dbReference>
<dbReference type="InterPro" id="IPR013249">
    <property type="entry name" value="RNA_pol_sigma70_r4_t2"/>
</dbReference>
<comment type="similarity">
    <text evidence="1">Belongs to the sigma-70 factor family. ECF subfamily.</text>
</comment>
<keyword evidence="9" id="KW-1185">Reference proteome</keyword>
<gene>
    <name evidence="8" type="ORF">Cme02nite_47310</name>
</gene>
<evidence type="ECO:0000256" key="2">
    <source>
        <dbReference type="ARBA" id="ARBA00023015"/>
    </source>
</evidence>
<dbReference type="Gene3D" id="1.10.1740.10">
    <property type="match status" value="1"/>
</dbReference>
<dbReference type="CDD" id="cd06171">
    <property type="entry name" value="Sigma70_r4"/>
    <property type="match status" value="1"/>
</dbReference>
<keyword evidence="2" id="KW-0805">Transcription regulation</keyword>
<dbReference type="InterPro" id="IPR014284">
    <property type="entry name" value="RNA_pol_sigma-70_dom"/>
</dbReference>
<evidence type="ECO:0000256" key="4">
    <source>
        <dbReference type="ARBA" id="ARBA00023125"/>
    </source>
</evidence>
<evidence type="ECO:0000256" key="5">
    <source>
        <dbReference type="ARBA" id="ARBA00023163"/>
    </source>
</evidence>
<dbReference type="PANTHER" id="PTHR43133">
    <property type="entry name" value="RNA POLYMERASE ECF-TYPE SIGMA FACTO"/>
    <property type="match status" value="1"/>
</dbReference>
<dbReference type="NCBIfam" id="TIGR02937">
    <property type="entry name" value="sigma70-ECF"/>
    <property type="match status" value="1"/>
</dbReference>
<evidence type="ECO:0000256" key="1">
    <source>
        <dbReference type="ARBA" id="ARBA00010641"/>
    </source>
</evidence>
<reference evidence="8" key="1">
    <citation type="submission" date="2021-01" db="EMBL/GenBank/DDBJ databases">
        <title>Whole genome shotgun sequence of Catellatospora methionotrophica NBRC 14553.</title>
        <authorList>
            <person name="Komaki H."/>
            <person name="Tamura T."/>
        </authorList>
    </citation>
    <scope>NUCLEOTIDE SEQUENCE</scope>
    <source>
        <strain evidence="8">NBRC 14553</strain>
    </source>
</reference>
<evidence type="ECO:0000256" key="3">
    <source>
        <dbReference type="ARBA" id="ARBA00023082"/>
    </source>
</evidence>
<evidence type="ECO:0000259" key="7">
    <source>
        <dbReference type="Pfam" id="PF08281"/>
    </source>
</evidence>
<keyword evidence="4" id="KW-0238">DNA-binding</keyword>
<dbReference type="InterPro" id="IPR007627">
    <property type="entry name" value="RNA_pol_sigma70_r2"/>
</dbReference>
<comment type="caution">
    <text evidence="8">The sequence shown here is derived from an EMBL/GenBank/DDBJ whole genome shotgun (WGS) entry which is preliminary data.</text>
</comment>
<dbReference type="Proteomes" id="UP000660339">
    <property type="component" value="Unassembled WGS sequence"/>
</dbReference>
<keyword evidence="5" id="KW-0804">Transcription</keyword>
<dbReference type="Pfam" id="PF04542">
    <property type="entry name" value="Sigma70_r2"/>
    <property type="match status" value="1"/>
</dbReference>
<accession>A0A8J3PH62</accession>
<evidence type="ECO:0000259" key="6">
    <source>
        <dbReference type="Pfam" id="PF04542"/>
    </source>
</evidence>
<dbReference type="GO" id="GO:0016987">
    <property type="term" value="F:sigma factor activity"/>
    <property type="evidence" value="ECO:0007669"/>
    <property type="project" value="UniProtKB-KW"/>
</dbReference>
<evidence type="ECO:0000313" key="9">
    <source>
        <dbReference type="Proteomes" id="UP000660339"/>
    </source>
</evidence>
<dbReference type="PANTHER" id="PTHR43133:SF8">
    <property type="entry name" value="RNA POLYMERASE SIGMA FACTOR HI_1459-RELATED"/>
    <property type="match status" value="1"/>
</dbReference>
<dbReference type="SUPFAM" id="SSF88946">
    <property type="entry name" value="Sigma2 domain of RNA polymerase sigma factors"/>
    <property type="match status" value="1"/>
</dbReference>
<dbReference type="GO" id="GO:0006352">
    <property type="term" value="P:DNA-templated transcription initiation"/>
    <property type="evidence" value="ECO:0007669"/>
    <property type="project" value="InterPro"/>
</dbReference>
<feature type="domain" description="RNA polymerase sigma factor 70 region 4 type 2" evidence="7">
    <location>
        <begin position="90"/>
        <end position="141"/>
    </location>
</feature>
<organism evidence="8 9">
    <name type="scientific">Catellatospora methionotrophica</name>
    <dbReference type="NCBI Taxonomy" id="121620"/>
    <lineage>
        <taxon>Bacteria</taxon>
        <taxon>Bacillati</taxon>
        <taxon>Actinomycetota</taxon>
        <taxon>Actinomycetes</taxon>
        <taxon>Micromonosporales</taxon>
        <taxon>Micromonosporaceae</taxon>
        <taxon>Catellatospora</taxon>
    </lineage>
</organism>
<dbReference type="EMBL" id="BONJ01000026">
    <property type="protein sequence ID" value="GIG16399.1"/>
    <property type="molecule type" value="Genomic_DNA"/>
</dbReference>
<proteinExistence type="inferred from homology"/>
<feature type="domain" description="RNA polymerase sigma-70 region 2" evidence="6">
    <location>
        <begin position="4"/>
        <end position="68"/>
    </location>
</feature>
<dbReference type="Gene3D" id="1.10.10.10">
    <property type="entry name" value="Winged helix-like DNA-binding domain superfamily/Winged helix DNA-binding domain"/>
    <property type="match status" value="1"/>
</dbReference>
<dbReference type="InterPro" id="IPR036388">
    <property type="entry name" value="WH-like_DNA-bd_sf"/>
</dbReference>
<dbReference type="InterPro" id="IPR013324">
    <property type="entry name" value="RNA_pol_sigma_r3/r4-like"/>
</dbReference>
<dbReference type="GO" id="GO:0003677">
    <property type="term" value="F:DNA binding"/>
    <property type="evidence" value="ECO:0007669"/>
    <property type="project" value="UniProtKB-KW"/>
</dbReference>
<dbReference type="Pfam" id="PF08281">
    <property type="entry name" value="Sigma70_r4_2"/>
    <property type="match status" value="1"/>
</dbReference>
<dbReference type="AlphaFoldDB" id="A0A8J3PH62"/>
<sequence>MADLFRAHWGAVYGYVSRRTGDRALAEELSQETFARAAAAFLGWRGESTLPWLLAIARNVVVDHHRRGRPLVAIEESLLPPIEFPDTAIEVRDLLRRLPETGRRLLELVYLDGFSHAEVAAMTGQSPAAVRTAVWRARDTLRELARQGYADER</sequence>